<dbReference type="GO" id="GO:0008653">
    <property type="term" value="P:lipopolysaccharide metabolic process"/>
    <property type="evidence" value="ECO:0007669"/>
    <property type="project" value="InterPro"/>
</dbReference>
<dbReference type="CDD" id="cd00350">
    <property type="entry name" value="rubredoxin_like"/>
    <property type="match status" value="1"/>
</dbReference>
<dbReference type="Pfam" id="PF13432">
    <property type="entry name" value="TPR_16"/>
    <property type="match status" value="3"/>
</dbReference>
<feature type="binding site" evidence="4">
    <location>
        <position position="357"/>
    </location>
    <ligand>
        <name>Fe cation</name>
        <dbReference type="ChEBI" id="CHEBI:24875"/>
    </ligand>
</feature>
<reference evidence="7 8" key="1">
    <citation type="submission" date="2019-03" db="EMBL/GenBank/DDBJ databases">
        <title>Genomic Encyclopedia of Type Strains, Phase IV (KMG-IV): sequencing the most valuable type-strain genomes for metagenomic binning, comparative biology and taxonomic classification.</title>
        <authorList>
            <person name="Goeker M."/>
        </authorList>
    </citation>
    <scope>NUCLEOTIDE SEQUENCE [LARGE SCALE GENOMIC DNA]</scope>
    <source>
        <strain evidence="7 8">DSM 25287</strain>
    </source>
</reference>
<dbReference type="SMART" id="SM00028">
    <property type="entry name" value="TPR"/>
    <property type="match status" value="6"/>
</dbReference>
<comment type="similarity">
    <text evidence="4">Belongs to the LapB family.</text>
</comment>
<dbReference type="SUPFAM" id="SSF81901">
    <property type="entry name" value="HCP-like"/>
    <property type="match status" value="1"/>
</dbReference>
<evidence type="ECO:0000259" key="6">
    <source>
        <dbReference type="Pfam" id="PF18073"/>
    </source>
</evidence>
<evidence type="ECO:0000313" key="8">
    <source>
        <dbReference type="Proteomes" id="UP000295765"/>
    </source>
</evidence>
<comment type="subcellular location">
    <subcellularLocation>
        <location evidence="4">Cell inner membrane</location>
        <topology evidence="4">Single-pass membrane protein</topology>
        <orientation evidence="4">Cytoplasmic side</orientation>
    </subcellularLocation>
</comment>
<keyword evidence="3 4" id="KW-0802">TPR repeat</keyword>
<dbReference type="Proteomes" id="UP000295765">
    <property type="component" value="Unassembled WGS sequence"/>
</dbReference>
<evidence type="ECO:0000256" key="5">
    <source>
        <dbReference type="PROSITE-ProRule" id="PRU00339"/>
    </source>
</evidence>
<name>A0A4R2L7Z0_9GAMM</name>
<dbReference type="GO" id="GO:0005506">
    <property type="term" value="F:iron ion binding"/>
    <property type="evidence" value="ECO:0007669"/>
    <property type="project" value="UniProtKB-UniRule"/>
</dbReference>
<keyword evidence="4" id="KW-1133">Transmembrane helix</keyword>
<dbReference type="InterPro" id="IPR019734">
    <property type="entry name" value="TPR_rpt"/>
</dbReference>
<dbReference type="InterPro" id="IPR051012">
    <property type="entry name" value="CellSynth/LPSAsmb/PSIAsmb"/>
</dbReference>
<evidence type="ECO:0000256" key="4">
    <source>
        <dbReference type="HAMAP-Rule" id="MF_00994"/>
    </source>
</evidence>
<feature type="domain" description="LapB rubredoxin metal binding" evidence="6">
    <location>
        <begin position="352"/>
        <end position="379"/>
    </location>
</feature>
<dbReference type="NCBIfam" id="NF008757">
    <property type="entry name" value="PRK11788.1-5"/>
    <property type="match status" value="1"/>
</dbReference>
<organism evidence="7 8">
    <name type="scientific">Plasticicumulans lactativorans</name>
    <dbReference type="NCBI Taxonomy" id="1133106"/>
    <lineage>
        <taxon>Bacteria</taxon>
        <taxon>Pseudomonadati</taxon>
        <taxon>Pseudomonadota</taxon>
        <taxon>Gammaproteobacteria</taxon>
        <taxon>Candidatus Competibacteraceae</taxon>
        <taxon>Plasticicumulans</taxon>
    </lineage>
</organism>
<keyword evidence="4" id="KW-0997">Cell inner membrane</keyword>
<keyword evidence="4" id="KW-0472">Membrane</keyword>
<accession>A0A4R2L7Z0</accession>
<keyword evidence="2 4" id="KW-0677">Repeat</keyword>
<comment type="caution">
    <text evidence="7">The sequence shown here is derived from an EMBL/GenBank/DDBJ whole genome shotgun (WGS) entry which is preliminary data.</text>
</comment>
<feature type="repeat" description="TPR" evidence="5">
    <location>
        <begin position="212"/>
        <end position="245"/>
    </location>
</feature>
<dbReference type="PROSITE" id="PS50005">
    <property type="entry name" value="TPR"/>
    <property type="match status" value="1"/>
</dbReference>
<evidence type="ECO:0000256" key="1">
    <source>
        <dbReference type="ARBA" id="ARBA00022723"/>
    </source>
</evidence>
<dbReference type="GO" id="GO:0046890">
    <property type="term" value="P:regulation of lipid biosynthetic process"/>
    <property type="evidence" value="ECO:0007669"/>
    <property type="project" value="UniProtKB-UniRule"/>
</dbReference>
<dbReference type="PANTHER" id="PTHR45586:SF1">
    <property type="entry name" value="LIPOPOLYSACCHARIDE ASSEMBLY PROTEIN B"/>
    <property type="match status" value="1"/>
</dbReference>
<dbReference type="PANTHER" id="PTHR45586">
    <property type="entry name" value="TPR REPEAT-CONTAINING PROTEIN PA4667"/>
    <property type="match status" value="1"/>
</dbReference>
<dbReference type="Pfam" id="PF18073">
    <property type="entry name" value="Zn_ribbon_LapB"/>
    <property type="match status" value="1"/>
</dbReference>
<dbReference type="InterPro" id="IPR030865">
    <property type="entry name" value="LapB"/>
</dbReference>
<keyword evidence="1 4" id="KW-0479">Metal-binding</keyword>
<sequence length="387" mass="43383">MFELLWLLLPVAAASGWWAAQRDAARRSPGYDRRAEYFRGLNYLLDEKPDRAIEVFGRIVASEPDTVEAQLTLGNLFRRRGEVDRAIQLHGELLARNDLTPTLHARAQFELAEDYLRAGLFDRAEELFLDVVAQPEYRAHALARLLSIYEQEKDWRKAIDHCRLVEQATGLSKRTAAAHYCCELAEEAIAAGDTELAHRWLEQALALDSHGARAPMRQARLASAQGDYAAAAEHYRRAVRQAPAYLPEVLEPLKACYLALGCEADWLAWLREIAAGDHSGAVSAALAEALRRLEGPTAALAFLEAEIRVHPSMDGLRYLIDLKLGAAEPVRIGDLELLYRIGRDLLERGPRYRCDNCGFVGKALHWQCPGCKAWSTVKPVPDRLRRA</sequence>
<evidence type="ECO:0000313" key="7">
    <source>
        <dbReference type="EMBL" id="TCO83101.1"/>
    </source>
</evidence>
<dbReference type="RefSeq" id="WP_132538850.1">
    <property type="nucleotide sequence ID" value="NZ_SLWY01000003.1"/>
</dbReference>
<dbReference type="Gene3D" id="1.25.40.10">
    <property type="entry name" value="Tetratricopeptide repeat domain"/>
    <property type="match status" value="2"/>
</dbReference>
<gene>
    <name evidence="4" type="primary">lapB</name>
    <name evidence="7" type="ORF">EV699_103151</name>
</gene>
<keyword evidence="8" id="KW-1185">Reference proteome</keyword>
<evidence type="ECO:0000256" key="2">
    <source>
        <dbReference type="ARBA" id="ARBA00022737"/>
    </source>
</evidence>
<dbReference type="GO" id="GO:0009898">
    <property type="term" value="C:cytoplasmic side of plasma membrane"/>
    <property type="evidence" value="ECO:0007669"/>
    <property type="project" value="UniProtKB-UniRule"/>
</dbReference>
<keyword evidence="4" id="KW-1003">Cell membrane</keyword>
<keyword evidence="4" id="KW-0812">Transmembrane</keyword>
<keyword evidence="4" id="KW-0408">Iron</keyword>
<protein>
    <recommendedName>
        <fullName evidence="4">Lipopolysaccharide assembly protein B</fullName>
    </recommendedName>
</protein>
<dbReference type="AlphaFoldDB" id="A0A4R2L7Z0"/>
<feature type="binding site" evidence="4">
    <location>
        <position position="371"/>
    </location>
    <ligand>
        <name>Fe cation</name>
        <dbReference type="ChEBI" id="CHEBI:24875"/>
    </ligand>
</feature>
<dbReference type="OrthoDB" id="507476at2"/>
<evidence type="ECO:0000256" key="3">
    <source>
        <dbReference type="ARBA" id="ARBA00022803"/>
    </source>
</evidence>
<comment type="function">
    <text evidence="4">Modulates cellular lipopolysaccharide (LPS) levels by regulating LpxC, which is involved in lipid A biosynthesis. May act by modulating the proteolytic activity of FtsH towards LpxC. May also coordinate assembly of proteins involved in LPS synthesis at the plasma membrane.</text>
</comment>
<dbReference type="EMBL" id="SLWY01000003">
    <property type="protein sequence ID" value="TCO83101.1"/>
    <property type="molecule type" value="Genomic_DNA"/>
</dbReference>
<dbReference type="InterPro" id="IPR041166">
    <property type="entry name" value="Rubredoxin_2"/>
</dbReference>
<proteinExistence type="inferred from homology"/>
<dbReference type="InterPro" id="IPR011990">
    <property type="entry name" value="TPR-like_helical_dom_sf"/>
</dbReference>
<dbReference type="HAMAP" id="MF_00994">
    <property type="entry name" value="LPS_assembly_LapB"/>
    <property type="match status" value="1"/>
</dbReference>
<feature type="binding site" evidence="4">
    <location>
        <position position="354"/>
    </location>
    <ligand>
        <name>Fe cation</name>
        <dbReference type="ChEBI" id="CHEBI:24875"/>
    </ligand>
</feature>
<feature type="binding site" evidence="4">
    <location>
        <position position="368"/>
    </location>
    <ligand>
        <name>Fe cation</name>
        <dbReference type="ChEBI" id="CHEBI:24875"/>
    </ligand>
</feature>
<feature type="topological domain" description="Cytoplasmic" evidence="4">
    <location>
        <begin position="21"/>
        <end position="387"/>
    </location>
</feature>